<gene>
    <name evidence="11" type="primary">CBP4</name>
    <name evidence="11" type="ORF">MCAP1_000783</name>
</gene>
<keyword evidence="4" id="KW-0999">Mitochondrion inner membrane</keyword>
<dbReference type="InterPro" id="IPR012420">
    <property type="entry name" value="Cbp4"/>
</dbReference>
<proteinExistence type="inferred from homology"/>
<evidence type="ECO:0000313" key="12">
    <source>
        <dbReference type="Proteomes" id="UP001220961"/>
    </source>
</evidence>
<keyword evidence="12" id="KW-1185">Reference proteome</keyword>
<evidence type="ECO:0000256" key="4">
    <source>
        <dbReference type="ARBA" id="ARBA00022792"/>
    </source>
</evidence>
<organism evidence="11 12">
    <name type="scientific">Malassezia caprae</name>
    <dbReference type="NCBI Taxonomy" id="1381934"/>
    <lineage>
        <taxon>Eukaryota</taxon>
        <taxon>Fungi</taxon>
        <taxon>Dikarya</taxon>
        <taxon>Basidiomycota</taxon>
        <taxon>Ustilaginomycotina</taxon>
        <taxon>Malasseziomycetes</taxon>
        <taxon>Malasseziales</taxon>
        <taxon>Malasseziaceae</taxon>
        <taxon>Malassezia</taxon>
    </lineage>
</organism>
<keyword evidence="7 10" id="KW-0472">Membrane</keyword>
<reference evidence="11" key="1">
    <citation type="submission" date="2023-03" db="EMBL/GenBank/DDBJ databases">
        <title>Mating type loci evolution in Malassezia.</title>
        <authorList>
            <person name="Coelho M.A."/>
        </authorList>
    </citation>
    <scope>NUCLEOTIDE SEQUENCE</scope>
    <source>
        <strain evidence="11">CBS 10434</strain>
    </source>
</reference>
<dbReference type="Proteomes" id="UP001220961">
    <property type="component" value="Chromosome 2"/>
</dbReference>
<keyword evidence="8" id="KW-0143">Chaperone</keyword>
<dbReference type="GO" id="GO:0005743">
    <property type="term" value="C:mitochondrial inner membrane"/>
    <property type="evidence" value="ECO:0007669"/>
    <property type="project" value="UniProtKB-SubCell"/>
</dbReference>
<comment type="similarity">
    <text evidence="2">Belongs to the CBP4 family.</text>
</comment>
<name>A0AAF0IUA6_9BASI</name>
<evidence type="ECO:0000256" key="3">
    <source>
        <dbReference type="ARBA" id="ARBA00022692"/>
    </source>
</evidence>
<evidence type="ECO:0000256" key="10">
    <source>
        <dbReference type="SAM" id="Phobius"/>
    </source>
</evidence>
<protein>
    <submittedName>
        <fullName evidence="11">Assembly factor cbp4</fullName>
    </submittedName>
</protein>
<evidence type="ECO:0000256" key="5">
    <source>
        <dbReference type="ARBA" id="ARBA00022989"/>
    </source>
</evidence>
<comment type="subcellular location">
    <subcellularLocation>
        <location evidence="1">Mitochondrion inner membrane</location>
        <topology evidence="1">Single-pass membrane protein</topology>
    </subcellularLocation>
</comment>
<evidence type="ECO:0000313" key="11">
    <source>
        <dbReference type="EMBL" id="WFD18579.1"/>
    </source>
</evidence>
<evidence type="ECO:0000256" key="9">
    <source>
        <dbReference type="ARBA" id="ARBA00025413"/>
    </source>
</evidence>
<accession>A0AAF0IUA6</accession>
<feature type="transmembrane region" description="Helical" evidence="10">
    <location>
        <begin position="6"/>
        <end position="26"/>
    </location>
</feature>
<dbReference type="EMBL" id="CP119909">
    <property type="protein sequence ID" value="WFD18579.1"/>
    <property type="molecule type" value="Genomic_DNA"/>
</dbReference>
<evidence type="ECO:0000256" key="2">
    <source>
        <dbReference type="ARBA" id="ARBA00006780"/>
    </source>
</evidence>
<keyword evidence="6" id="KW-0496">Mitochondrion</keyword>
<evidence type="ECO:0000256" key="6">
    <source>
        <dbReference type="ARBA" id="ARBA00023128"/>
    </source>
</evidence>
<evidence type="ECO:0000256" key="8">
    <source>
        <dbReference type="ARBA" id="ARBA00023186"/>
    </source>
</evidence>
<evidence type="ECO:0000256" key="1">
    <source>
        <dbReference type="ARBA" id="ARBA00004434"/>
    </source>
</evidence>
<comment type="function">
    <text evidence="9">Essential for the assembly of ubiquinol-cytochrome c reductase. It has a direct effect on the correct occurrence of the Rieske protein, core 4, core 5 and apocytochrome b.</text>
</comment>
<sequence>MAGGAANWLRALTGGSVIIGVGYLLLKTATPNEQELYDSLSPDLRRKVDAHRRAHVDAARAAEVKQEQELLAAHQDTAKARWIK</sequence>
<keyword evidence="3 10" id="KW-0812">Transmembrane</keyword>
<dbReference type="AlphaFoldDB" id="A0AAF0IUA6"/>
<keyword evidence="5 10" id="KW-1133">Transmembrane helix</keyword>
<dbReference type="Pfam" id="PF07960">
    <property type="entry name" value="CBP4"/>
    <property type="match status" value="1"/>
</dbReference>
<evidence type="ECO:0000256" key="7">
    <source>
        <dbReference type="ARBA" id="ARBA00023136"/>
    </source>
</evidence>